<dbReference type="AlphaFoldDB" id="A0A1J1E3T5"/>
<dbReference type="RefSeq" id="WP_096399630.1">
    <property type="nucleotide sequence ID" value="NZ_AP017368.1"/>
</dbReference>
<dbReference type="PANTHER" id="PTHR37419:SF8">
    <property type="entry name" value="TOXIN YJJJ"/>
    <property type="match status" value="1"/>
</dbReference>
<dbReference type="InterPro" id="IPR012893">
    <property type="entry name" value="HipA-like_C"/>
</dbReference>
<dbReference type="Gene3D" id="1.10.1070.20">
    <property type="match status" value="1"/>
</dbReference>
<evidence type="ECO:0000256" key="1">
    <source>
        <dbReference type="ARBA" id="ARBA00010164"/>
    </source>
</evidence>
<feature type="domain" description="HipA-like C-terminal" evidence="4">
    <location>
        <begin position="156"/>
        <end position="359"/>
    </location>
</feature>
<dbReference type="EMBL" id="AP017368">
    <property type="protein sequence ID" value="BAV92112.1"/>
    <property type="molecule type" value="Genomic_DNA"/>
</dbReference>
<keyword evidence="3 6" id="KW-0418">Kinase</keyword>
<dbReference type="InterPro" id="IPR017508">
    <property type="entry name" value="HipA_N1"/>
</dbReference>
<organism evidence="6 7">
    <name type="scientific">Candidatus Desulfovibrio trichonymphae</name>
    <dbReference type="NCBI Taxonomy" id="1725232"/>
    <lineage>
        <taxon>Bacteria</taxon>
        <taxon>Pseudomonadati</taxon>
        <taxon>Thermodesulfobacteriota</taxon>
        <taxon>Desulfovibrionia</taxon>
        <taxon>Desulfovibrionales</taxon>
        <taxon>Desulfovibrionaceae</taxon>
        <taxon>Desulfovibrio</taxon>
    </lineage>
</organism>
<keyword evidence="2" id="KW-0808">Transferase</keyword>
<evidence type="ECO:0000259" key="4">
    <source>
        <dbReference type="Pfam" id="PF07804"/>
    </source>
</evidence>
<dbReference type="OrthoDB" id="9805913at2"/>
<name>A0A1J1E3T5_9BACT</name>
<evidence type="ECO:0000259" key="5">
    <source>
        <dbReference type="Pfam" id="PF13657"/>
    </source>
</evidence>
<dbReference type="PANTHER" id="PTHR37419">
    <property type="entry name" value="SERINE/THREONINE-PROTEIN KINASE TOXIN HIPA"/>
    <property type="match status" value="1"/>
</dbReference>
<proteinExistence type="inferred from homology"/>
<evidence type="ECO:0000256" key="2">
    <source>
        <dbReference type="ARBA" id="ARBA00022679"/>
    </source>
</evidence>
<dbReference type="Pfam" id="PF13657">
    <property type="entry name" value="Couple_hipA"/>
    <property type="match status" value="1"/>
</dbReference>
<keyword evidence="7" id="KW-1185">Reference proteome</keyword>
<dbReference type="Proteomes" id="UP000242645">
    <property type="component" value="Chromosome"/>
</dbReference>
<feature type="domain" description="HipA N-terminal subdomain 1" evidence="5">
    <location>
        <begin position="6"/>
        <end position="113"/>
    </location>
</feature>
<protein>
    <submittedName>
        <fullName evidence="6">HipA-like protein kinase</fullName>
    </submittedName>
</protein>
<accession>A0A1J1E3T5</accession>
<dbReference type="GO" id="GO:0005829">
    <property type="term" value="C:cytosol"/>
    <property type="evidence" value="ECO:0007669"/>
    <property type="project" value="TreeGrafter"/>
</dbReference>
<evidence type="ECO:0000313" key="7">
    <source>
        <dbReference type="Proteomes" id="UP000242645"/>
    </source>
</evidence>
<dbReference type="KEGG" id="dtr:RSDT_0600"/>
<dbReference type="Pfam" id="PF07804">
    <property type="entry name" value="HipA_C"/>
    <property type="match status" value="1"/>
</dbReference>
<dbReference type="InterPro" id="IPR052028">
    <property type="entry name" value="HipA_Ser/Thr_kinase"/>
</dbReference>
<reference evidence="6 7" key="1">
    <citation type="journal article" date="2017" name="ISME J.">
        <title>Genome of 'Ca. Desulfovibrio trichonymphae', an H2-oxidizing bacterium in a tripartite symbiotic system within a protist cell in the termite gut.</title>
        <authorList>
            <person name="Kuwahara H."/>
            <person name="Yuki M."/>
            <person name="Izawa K."/>
            <person name="Ohkuma M."/>
            <person name="Hongoh Y."/>
        </authorList>
    </citation>
    <scope>NUCLEOTIDE SEQUENCE [LARGE SCALE GENOMIC DNA]</scope>
    <source>
        <strain evidence="6 7">Rs-N31</strain>
    </source>
</reference>
<evidence type="ECO:0000313" key="6">
    <source>
        <dbReference type="EMBL" id="BAV92112.1"/>
    </source>
</evidence>
<evidence type="ECO:0000256" key="3">
    <source>
        <dbReference type="ARBA" id="ARBA00022777"/>
    </source>
</evidence>
<comment type="similarity">
    <text evidence="1">Belongs to the HipA Ser/Thr kinase family.</text>
</comment>
<dbReference type="GO" id="GO:0004674">
    <property type="term" value="F:protein serine/threonine kinase activity"/>
    <property type="evidence" value="ECO:0007669"/>
    <property type="project" value="TreeGrafter"/>
</dbReference>
<sequence>MQNKVLNILYNGRKVGRLAETPDKLLAFEYEAGWLADGFSISPFKLPLEKRVFIASRDPFDGNFGVFNDSLPDGWGRLLIDRMLIKKHIDPFATSTLDRLAIVGTNGMGALEYKPEEQLTSNMAIDDLDTLAREAEAILNEKYDGKLEELVRIGGSSGGARPKVLIKIQDEDWLIKFRASADPKNIGKQEFDYMQAAKAAVLIIPETQLFEGKYFGVKRFDRRKNGGKVFMMSASGLLDTSHRLPTLDYNNLMHATLKLTRDYREAEKMFRLMCFNVFAHNRDDHAKNFSFLYDDGRWQVSPAYDLVYAEGMGGEHATTIDGEGRNPTEGNILSVATKSGLDQCKAKEIMKEVKTAVKKAKLTNL</sequence>
<gene>
    <name evidence="6" type="ORF">RSDT_0600</name>
</gene>